<reference evidence="2 3" key="1">
    <citation type="submission" date="2016-10" db="EMBL/GenBank/DDBJ databases">
        <authorList>
            <person name="Varghese N."/>
            <person name="Submissions S."/>
        </authorList>
    </citation>
    <scope>NUCLEOTIDE SEQUENCE [LARGE SCALE GENOMIC DNA]</scope>
    <source>
        <strain evidence="2 3">DSM 18839</strain>
    </source>
</reference>
<proteinExistence type="predicted"/>
<keyword evidence="3" id="KW-1185">Reference proteome</keyword>
<evidence type="ECO:0000313" key="2">
    <source>
        <dbReference type="EMBL" id="SDG34245.1"/>
    </source>
</evidence>
<dbReference type="Proteomes" id="UP000198615">
    <property type="component" value="Unassembled WGS sequence"/>
</dbReference>
<gene>
    <name evidence="2" type="ORF">SAMN05660686_04082</name>
</gene>
<evidence type="ECO:0000256" key="1">
    <source>
        <dbReference type="SAM" id="Phobius"/>
    </source>
</evidence>
<evidence type="ECO:0000313" key="3">
    <source>
        <dbReference type="Proteomes" id="UP000198615"/>
    </source>
</evidence>
<comment type="caution">
    <text evidence="2">The sequence shown here is derived from an EMBL/GenBank/DDBJ whole genome shotgun (WGS) entry which is preliminary data.</text>
</comment>
<sequence length="134" mass="13995">MTNSDKSLSERFREYRPSKTALAWSSVGMTVVVLAVGFTVGGWMTAGSARVMANTAAQEARAELAASICAHNVQQSANFEKTMSALEDAESWAKDDVITEGGWVTMAGGDSPVLGAADICAEQLADAGTSNSRS</sequence>
<dbReference type="RefSeq" id="WP_093153300.1">
    <property type="nucleotide sequence ID" value="NZ_FNBW01000015.1"/>
</dbReference>
<dbReference type="OrthoDB" id="5514977at2"/>
<organism evidence="2 3">
    <name type="scientific">Thalassobaculum litoreum DSM 18839</name>
    <dbReference type="NCBI Taxonomy" id="1123362"/>
    <lineage>
        <taxon>Bacteria</taxon>
        <taxon>Pseudomonadati</taxon>
        <taxon>Pseudomonadota</taxon>
        <taxon>Alphaproteobacteria</taxon>
        <taxon>Rhodospirillales</taxon>
        <taxon>Thalassobaculaceae</taxon>
        <taxon>Thalassobaculum</taxon>
    </lineage>
</organism>
<dbReference type="AlphaFoldDB" id="A0A8G2BM94"/>
<keyword evidence="1" id="KW-1133">Transmembrane helix</keyword>
<keyword evidence="1" id="KW-0812">Transmembrane</keyword>
<dbReference type="EMBL" id="FNBW01000015">
    <property type="protein sequence ID" value="SDG34245.1"/>
    <property type="molecule type" value="Genomic_DNA"/>
</dbReference>
<protein>
    <submittedName>
        <fullName evidence="2">Uncharacterized protein</fullName>
    </submittedName>
</protein>
<feature type="transmembrane region" description="Helical" evidence="1">
    <location>
        <begin position="21"/>
        <end position="44"/>
    </location>
</feature>
<accession>A0A8G2BM94</accession>
<keyword evidence="1" id="KW-0472">Membrane</keyword>
<name>A0A8G2BM94_9PROT</name>